<organism evidence="1 2">
    <name type="scientific">Brachionus plicatilis</name>
    <name type="common">Marine rotifer</name>
    <name type="synonym">Brachionus muelleri</name>
    <dbReference type="NCBI Taxonomy" id="10195"/>
    <lineage>
        <taxon>Eukaryota</taxon>
        <taxon>Metazoa</taxon>
        <taxon>Spiralia</taxon>
        <taxon>Gnathifera</taxon>
        <taxon>Rotifera</taxon>
        <taxon>Eurotatoria</taxon>
        <taxon>Monogononta</taxon>
        <taxon>Pseudotrocha</taxon>
        <taxon>Ploima</taxon>
        <taxon>Brachionidae</taxon>
        <taxon>Brachionus</taxon>
    </lineage>
</organism>
<reference evidence="1 2" key="1">
    <citation type="journal article" date="2018" name="Sci. Rep.">
        <title>Genomic signatures of local adaptation to the degree of environmental predictability in rotifers.</title>
        <authorList>
            <person name="Franch-Gras L."/>
            <person name="Hahn C."/>
            <person name="Garcia-Roger E.M."/>
            <person name="Carmona M.J."/>
            <person name="Serra M."/>
            <person name="Gomez A."/>
        </authorList>
    </citation>
    <scope>NUCLEOTIDE SEQUENCE [LARGE SCALE GENOMIC DNA]</scope>
    <source>
        <strain evidence="1">HYR1</strain>
    </source>
</reference>
<comment type="caution">
    <text evidence="1">The sequence shown here is derived from an EMBL/GenBank/DDBJ whole genome shotgun (WGS) entry which is preliminary data.</text>
</comment>
<gene>
    <name evidence="1" type="ORF">BpHYR1_007093</name>
</gene>
<dbReference type="Proteomes" id="UP000276133">
    <property type="component" value="Unassembled WGS sequence"/>
</dbReference>
<keyword evidence="2" id="KW-1185">Reference proteome</keyword>
<sequence length="72" mass="8074">MLFFAVNLAASDDSTGTKAISLMKKIFDFNKKNFMSKFCVPLLDSSKSPELELKLVLNLHLYNCLKANSAKE</sequence>
<dbReference type="AlphaFoldDB" id="A0A3M7SXS1"/>
<protein>
    <submittedName>
        <fullName evidence="1">Uncharacterized protein</fullName>
    </submittedName>
</protein>
<dbReference type="EMBL" id="REGN01000637">
    <property type="protein sequence ID" value="RNA40522.1"/>
    <property type="molecule type" value="Genomic_DNA"/>
</dbReference>
<accession>A0A3M7SXS1</accession>
<proteinExistence type="predicted"/>
<evidence type="ECO:0000313" key="1">
    <source>
        <dbReference type="EMBL" id="RNA40522.1"/>
    </source>
</evidence>
<name>A0A3M7SXS1_BRAPC</name>
<evidence type="ECO:0000313" key="2">
    <source>
        <dbReference type="Proteomes" id="UP000276133"/>
    </source>
</evidence>